<evidence type="ECO:0000256" key="4">
    <source>
        <dbReference type="ARBA" id="ARBA00023143"/>
    </source>
</evidence>
<dbReference type="GO" id="GO:0009421">
    <property type="term" value="C:bacterial-type flagellum filament cap"/>
    <property type="evidence" value="ECO:0007669"/>
    <property type="project" value="InterPro"/>
</dbReference>
<accession>A0A1I0P3Y7</accession>
<evidence type="ECO:0000259" key="6">
    <source>
        <dbReference type="Pfam" id="PF02465"/>
    </source>
</evidence>
<organism evidence="8 9">
    <name type="scientific">[Clostridium] fimetarium</name>
    <dbReference type="NCBI Taxonomy" id="99656"/>
    <lineage>
        <taxon>Bacteria</taxon>
        <taxon>Bacillati</taxon>
        <taxon>Bacillota</taxon>
        <taxon>Clostridia</taxon>
        <taxon>Lachnospirales</taxon>
        <taxon>Lachnospiraceae</taxon>
    </lineage>
</organism>
<evidence type="ECO:0000313" key="9">
    <source>
        <dbReference type="Proteomes" id="UP000199701"/>
    </source>
</evidence>
<dbReference type="GO" id="GO:0009424">
    <property type="term" value="C:bacterial-type flagellum hook"/>
    <property type="evidence" value="ECO:0007669"/>
    <property type="project" value="UniProtKB-UniRule"/>
</dbReference>
<evidence type="ECO:0000259" key="7">
    <source>
        <dbReference type="Pfam" id="PF07195"/>
    </source>
</evidence>
<keyword evidence="8" id="KW-0966">Cell projection</keyword>
<comment type="similarity">
    <text evidence="1 5">Belongs to the FliD family.</text>
</comment>
<dbReference type="InterPro" id="IPR003481">
    <property type="entry name" value="FliD_N"/>
</dbReference>
<keyword evidence="9" id="KW-1185">Reference proteome</keyword>
<dbReference type="STRING" id="99656.SAMN05421659_104137"/>
<keyword evidence="8" id="KW-0282">Flagellum</keyword>
<dbReference type="InterPro" id="IPR010809">
    <property type="entry name" value="FliD_C"/>
</dbReference>
<comment type="function">
    <text evidence="5">Required for morphogenesis and for the elongation of the flagellar filament by facilitating polymerization of the flagellin monomers at the tip of growing filament. Forms a capping structure, which prevents flagellin subunits (transported through the central channel of the flagellum) from leaking out without polymerization at the distal end.</text>
</comment>
<name>A0A1I0P3Y7_9FIRM</name>
<dbReference type="RefSeq" id="WP_092451935.1">
    <property type="nucleotide sequence ID" value="NZ_FOJI01000004.1"/>
</dbReference>
<dbReference type="PANTHER" id="PTHR30288">
    <property type="entry name" value="FLAGELLAR CAP/ASSEMBLY PROTEIN FLID"/>
    <property type="match status" value="1"/>
</dbReference>
<evidence type="ECO:0000256" key="1">
    <source>
        <dbReference type="ARBA" id="ARBA00009764"/>
    </source>
</evidence>
<feature type="domain" description="Flagellar hook-associated protein 2 N-terminal" evidence="6">
    <location>
        <begin position="10"/>
        <end position="106"/>
    </location>
</feature>
<sequence length="679" mass="71862">MSVKLSGLNSNLDTESIIKSLVSAYSVTKDNLVKAQTKLSWKQDSWKSMNTKIYAFYSKSLANMKLSSSYSKNVASSSDATIAKVTASSSAVSGSQNLEVNKLASSGYLTGGVVSTETTVGGVTTVGKATADSKLSAIKGLSSFDGGSISVGVGDKSTTIELTANTTVAGFVSKLKEAGVNASFDATNQRFFISAKASGADSDFTMTAGNAGGLTALQSMGLYTVNDTDKAEYTKWAGYTPAEVTALKTDAYNASITTFDKVSAEYKNIYDTASNNVNTLTATNAQLTTENSALDTQLLDPTLTEADKKIINDKKAAIDVKITTNDAAKVTYAKTMTDNEPFVILAGDSDATKATKTASINAQVDSRNAVIKTNVEAAIDNKIATASAALAVGTGSIGAVRTVGADSQIILNGATFTSSSNNYNINGLTIQALNKTETGKPITLTSSTDVDGIYDMIKGFLTGYNELINGLDSAYNATSAKGYEPLTADEKDAMTDTEVETWEKKIKDSLLRKDSTVSSVSNSLKTDMLGSFTTNGKKSTLASFGINTLSYFTSAANEKGAYHIDGDSKDSDTSGNTDKLRAAIASDPEGVVSFFTQLSSSLYTDMTKRMKSSTLRSAYTIYNDKELSTEYSEYNTKISDWKDKISTMEDYYNKKFTAMETALSKLNSNSSSLSSMLGS</sequence>
<proteinExistence type="inferred from homology"/>
<evidence type="ECO:0000313" key="8">
    <source>
        <dbReference type="EMBL" id="SEW08935.1"/>
    </source>
</evidence>
<keyword evidence="4 5" id="KW-0975">Bacterial flagellum</keyword>
<keyword evidence="8" id="KW-0969">Cilium</keyword>
<reference evidence="8 9" key="1">
    <citation type="submission" date="2016-10" db="EMBL/GenBank/DDBJ databases">
        <authorList>
            <person name="de Groot N.N."/>
        </authorList>
    </citation>
    <scope>NUCLEOTIDE SEQUENCE [LARGE SCALE GENOMIC DNA]</scope>
    <source>
        <strain evidence="8 9">DSM 9179</strain>
    </source>
</reference>
<protein>
    <recommendedName>
        <fullName evidence="5">Flagellar hook-associated protein 2</fullName>
        <shortName evidence="5">HAP2</shortName>
    </recommendedName>
    <alternativeName>
        <fullName evidence="5">Flagellar cap protein</fullName>
    </alternativeName>
</protein>
<dbReference type="GO" id="GO:0071973">
    <property type="term" value="P:bacterial-type flagellum-dependent cell motility"/>
    <property type="evidence" value="ECO:0007669"/>
    <property type="project" value="TreeGrafter"/>
</dbReference>
<dbReference type="AlphaFoldDB" id="A0A1I0P3Y7"/>
<dbReference type="Pfam" id="PF02465">
    <property type="entry name" value="FliD_N"/>
    <property type="match status" value="1"/>
</dbReference>
<evidence type="ECO:0000256" key="2">
    <source>
        <dbReference type="ARBA" id="ARBA00011255"/>
    </source>
</evidence>
<comment type="subcellular location">
    <subcellularLocation>
        <location evidence="5">Secreted</location>
    </subcellularLocation>
    <subcellularLocation>
        <location evidence="5">Bacterial flagellum</location>
    </subcellularLocation>
</comment>
<evidence type="ECO:0000256" key="3">
    <source>
        <dbReference type="ARBA" id="ARBA00023054"/>
    </source>
</evidence>
<dbReference type="Pfam" id="PF07195">
    <property type="entry name" value="FliD_C"/>
    <property type="match status" value="1"/>
</dbReference>
<evidence type="ECO:0000256" key="5">
    <source>
        <dbReference type="RuleBase" id="RU362066"/>
    </source>
</evidence>
<dbReference type="EMBL" id="FOJI01000004">
    <property type="protein sequence ID" value="SEW08935.1"/>
    <property type="molecule type" value="Genomic_DNA"/>
</dbReference>
<dbReference type="GO" id="GO:0005576">
    <property type="term" value="C:extracellular region"/>
    <property type="evidence" value="ECO:0007669"/>
    <property type="project" value="UniProtKB-SubCell"/>
</dbReference>
<dbReference type="Proteomes" id="UP000199701">
    <property type="component" value="Unassembled WGS sequence"/>
</dbReference>
<dbReference type="InterPro" id="IPR040026">
    <property type="entry name" value="FliD"/>
</dbReference>
<dbReference type="GO" id="GO:0007155">
    <property type="term" value="P:cell adhesion"/>
    <property type="evidence" value="ECO:0007669"/>
    <property type="project" value="InterPro"/>
</dbReference>
<dbReference type="PANTHER" id="PTHR30288:SF0">
    <property type="entry name" value="FLAGELLAR HOOK-ASSOCIATED PROTEIN 2"/>
    <property type="match status" value="1"/>
</dbReference>
<gene>
    <name evidence="8" type="ORF">SAMN05421659_104137</name>
</gene>
<comment type="subunit">
    <text evidence="2 5">Homopentamer.</text>
</comment>
<feature type="domain" description="Flagellar hook-associated protein 2 C-terminal" evidence="7">
    <location>
        <begin position="404"/>
        <end position="668"/>
    </location>
</feature>
<keyword evidence="3" id="KW-0175">Coiled coil</keyword>
<dbReference type="OrthoDB" id="9776025at2"/>
<keyword evidence="5" id="KW-0964">Secreted</keyword>